<dbReference type="EMBL" id="OZ023703">
    <property type="protein sequence ID" value="CAK9870648.1"/>
    <property type="molecule type" value="Genomic_DNA"/>
</dbReference>
<feature type="compositionally biased region" description="Low complexity" evidence="5">
    <location>
        <begin position="1"/>
        <end position="14"/>
    </location>
</feature>
<protein>
    <recommendedName>
        <fullName evidence="6">UBC core domain-containing protein</fullName>
    </recommendedName>
</protein>
<feature type="active site" description="Glycyl thioester intermediate" evidence="3">
    <location>
        <position position="222"/>
    </location>
</feature>
<dbReference type="SMART" id="SM00212">
    <property type="entry name" value="UBCc"/>
    <property type="match status" value="1"/>
</dbReference>
<evidence type="ECO:0000256" key="1">
    <source>
        <dbReference type="ARBA" id="ARBA00022679"/>
    </source>
</evidence>
<dbReference type="PROSITE" id="PS50127">
    <property type="entry name" value="UBC_2"/>
    <property type="match status" value="1"/>
</dbReference>
<gene>
    <name evidence="7" type="ORF">CSSPJE1EN2_LOCUS13316</name>
</gene>
<proteinExistence type="inferred from homology"/>
<dbReference type="InterPro" id="IPR000608">
    <property type="entry name" value="UBC"/>
</dbReference>
<comment type="similarity">
    <text evidence="4">Belongs to the ubiquitin-conjugating enzyme family.</text>
</comment>
<evidence type="ECO:0000313" key="7">
    <source>
        <dbReference type="EMBL" id="CAK9870648.1"/>
    </source>
</evidence>
<dbReference type="InterPro" id="IPR016135">
    <property type="entry name" value="UBQ-conjugating_enzyme/RWD"/>
</dbReference>
<evidence type="ECO:0000313" key="8">
    <source>
        <dbReference type="Proteomes" id="UP001497522"/>
    </source>
</evidence>
<reference evidence="7 8" key="1">
    <citation type="submission" date="2024-03" db="EMBL/GenBank/DDBJ databases">
        <authorList>
            <consortium name="ELIXIR-Norway"/>
            <consortium name="Elixir Norway"/>
        </authorList>
    </citation>
    <scope>NUCLEOTIDE SEQUENCE [LARGE SCALE GENOMIC DNA]</scope>
</reference>
<keyword evidence="4" id="KW-0067">ATP-binding</keyword>
<sequence length="284" mass="31217">MSANAGATATGLAGRPWSSTTSLTASAKRIQKELAEISLDPPSNCSAGPKGDNLYEWVSTIMGPGSTVPSSSSSSSVFLPLFLELMLISLARFFLSEKWLEACLSSVGRGLKFYFFYPSLPGSPIKEESSSWISTSQVTILSSHQRCVNPFCQHLQGGFCSSSSSIIGFIRAICHNFFSHLPCMHSKVNAWMGHIFLHVVHIKVIFRTRIYHCNINSNGQICLDILKDNWSPVLTISKVLLSICSLLTDANPYDPLVGSIAQQYLSDRTSHDKTAAEWTRRFAQ</sequence>
<accession>A0ABP1B669</accession>
<organism evidence="7 8">
    <name type="scientific">Sphagnum jensenii</name>
    <dbReference type="NCBI Taxonomy" id="128206"/>
    <lineage>
        <taxon>Eukaryota</taxon>
        <taxon>Viridiplantae</taxon>
        <taxon>Streptophyta</taxon>
        <taxon>Embryophyta</taxon>
        <taxon>Bryophyta</taxon>
        <taxon>Sphagnophytina</taxon>
        <taxon>Sphagnopsida</taxon>
        <taxon>Sphagnales</taxon>
        <taxon>Sphagnaceae</taxon>
        <taxon>Sphagnum</taxon>
    </lineage>
</organism>
<dbReference type="PANTHER" id="PTHR24068">
    <property type="entry name" value="UBIQUITIN-CONJUGATING ENZYME E2"/>
    <property type="match status" value="1"/>
</dbReference>
<dbReference type="InterPro" id="IPR023313">
    <property type="entry name" value="UBQ-conjugating_AS"/>
</dbReference>
<dbReference type="SUPFAM" id="SSF54495">
    <property type="entry name" value="UBC-like"/>
    <property type="match status" value="2"/>
</dbReference>
<evidence type="ECO:0000256" key="2">
    <source>
        <dbReference type="ARBA" id="ARBA00022786"/>
    </source>
</evidence>
<evidence type="ECO:0000259" key="6">
    <source>
        <dbReference type="PROSITE" id="PS50127"/>
    </source>
</evidence>
<keyword evidence="2 4" id="KW-0833">Ubl conjugation pathway</keyword>
<feature type="region of interest" description="Disordered" evidence="5">
    <location>
        <begin position="1"/>
        <end position="20"/>
    </location>
</feature>
<feature type="domain" description="UBC core" evidence="6">
    <location>
        <begin position="25"/>
        <end position="284"/>
    </location>
</feature>
<evidence type="ECO:0000256" key="5">
    <source>
        <dbReference type="SAM" id="MobiDB-lite"/>
    </source>
</evidence>
<keyword evidence="1" id="KW-0808">Transferase</keyword>
<dbReference type="PROSITE" id="PS00183">
    <property type="entry name" value="UBC_1"/>
    <property type="match status" value="1"/>
</dbReference>
<keyword evidence="8" id="KW-1185">Reference proteome</keyword>
<dbReference type="Pfam" id="PF00179">
    <property type="entry name" value="UQ_con"/>
    <property type="match status" value="1"/>
</dbReference>
<dbReference type="Proteomes" id="UP001497522">
    <property type="component" value="Chromosome 2"/>
</dbReference>
<dbReference type="Gene3D" id="3.10.110.10">
    <property type="entry name" value="Ubiquitin Conjugating Enzyme"/>
    <property type="match status" value="2"/>
</dbReference>
<keyword evidence="4" id="KW-0547">Nucleotide-binding</keyword>
<name>A0ABP1B669_9BRYO</name>
<evidence type="ECO:0000256" key="3">
    <source>
        <dbReference type="PROSITE-ProRule" id="PRU10133"/>
    </source>
</evidence>
<evidence type="ECO:0000256" key="4">
    <source>
        <dbReference type="RuleBase" id="RU362109"/>
    </source>
</evidence>